<evidence type="ECO:0000256" key="6">
    <source>
        <dbReference type="ARBA" id="ARBA00023139"/>
    </source>
</evidence>
<keyword evidence="5" id="KW-0472">Membrane</keyword>
<evidence type="ECO:0000313" key="12">
    <source>
        <dbReference type="Proteomes" id="UP000198718"/>
    </source>
</evidence>
<dbReference type="PANTHER" id="PTHR35789:SF1">
    <property type="entry name" value="SPORE GERMINATION PROTEIN B3"/>
    <property type="match status" value="1"/>
</dbReference>
<sequence>MKKTCKILSLILICLLLSSCWDVRQLDDLYLVYGIGVDISQENPSKYLITVAAPTIHSDAKSPKIEISGEGTSLRNAQDNIQNKASRRITYANTKVFFISEEVARQGVIRHIDSLLRDPEGKGTIRLLVVEDKVVDLMTIQPPTSPLVTLYVNDLLRESHYMSTIPLTTMRRFNNAFKTDGIEPVIPFIRYGSKPDEFLINSIALFKGNKMIGKLEEIEGFSFMVLTGEVQGGFMTLPYPSEDTNENPELALRILRGKSNIKTEIKDSQLHIHHQISLVTHLSEFTSPEPVYDKKVIEDMQKAANLHLEAICEELIVKLQNQYESDNIGYGRYVRVNHPEYFDADNWNKQFSQAIINIEADVGIQMVGTVQ</sequence>
<feature type="chain" id="PRO_5039407054" evidence="8">
    <location>
        <begin position="25"/>
        <end position="371"/>
    </location>
</feature>
<dbReference type="GO" id="GO:0009847">
    <property type="term" value="P:spore germination"/>
    <property type="evidence" value="ECO:0007669"/>
    <property type="project" value="InterPro"/>
</dbReference>
<evidence type="ECO:0000256" key="3">
    <source>
        <dbReference type="ARBA" id="ARBA00022544"/>
    </source>
</evidence>
<dbReference type="GO" id="GO:0016020">
    <property type="term" value="C:membrane"/>
    <property type="evidence" value="ECO:0007669"/>
    <property type="project" value="UniProtKB-SubCell"/>
</dbReference>
<proteinExistence type="inferred from homology"/>
<dbReference type="Pfam" id="PF05504">
    <property type="entry name" value="Spore_GerAC"/>
    <property type="match status" value="1"/>
</dbReference>
<keyword evidence="7" id="KW-0449">Lipoprotein</keyword>
<gene>
    <name evidence="11" type="ORF">SAMN05660472_00733</name>
</gene>
<comment type="subcellular location">
    <subcellularLocation>
        <location evidence="1">Membrane</location>
        <topology evidence="1">Lipid-anchor</topology>
    </subcellularLocation>
</comment>
<organism evidence="11 12">
    <name type="scientific">Natronincola ferrireducens</name>
    <dbReference type="NCBI Taxonomy" id="393762"/>
    <lineage>
        <taxon>Bacteria</taxon>
        <taxon>Bacillati</taxon>
        <taxon>Bacillota</taxon>
        <taxon>Clostridia</taxon>
        <taxon>Peptostreptococcales</taxon>
        <taxon>Natronincolaceae</taxon>
        <taxon>Natronincola</taxon>
    </lineage>
</organism>
<evidence type="ECO:0000259" key="9">
    <source>
        <dbReference type="Pfam" id="PF05504"/>
    </source>
</evidence>
<keyword evidence="12" id="KW-1185">Reference proteome</keyword>
<feature type="domain" description="Spore germination GerAC-like C-terminal" evidence="9">
    <location>
        <begin position="202"/>
        <end position="368"/>
    </location>
</feature>
<dbReference type="AlphaFoldDB" id="A0A1G8Z4Q0"/>
<name>A0A1G8Z4Q0_9FIRM</name>
<dbReference type="NCBIfam" id="TIGR02887">
    <property type="entry name" value="spore_ger_x_C"/>
    <property type="match status" value="1"/>
</dbReference>
<reference evidence="11 12" key="1">
    <citation type="submission" date="2016-10" db="EMBL/GenBank/DDBJ databases">
        <authorList>
            <person name="de Groot N.N."/>
        </authorList>
    </citation>
    <scope>NUCLEOTIDE SEQUENCE [LARGE SCALE GENOMIC DNA]</scope>
    <source>
        <strain evidence="11 12">DSM 18346</strain>
    </source>
</reference>
<dbReference type="Pfam" id="PF25198">
    <property type="entry name" value="Spore_GerAC_N"/>
    <property type="match status" value="1"/>
</dbReference>
<dbReference type="InterPro" id="IPR008844">
    <property type="entry name" value="Spore_GerAC-like"/>
</dbReference>
<dbReference type="InterPro" id="IPR046953">
    <property type="entry name" value="Spore_GerAC-like_C"/>
</dbReference>
<dbReference type="PANTHER" id="PTHR35789">
    <property type="entry name" value="SPORE GERMINATION PROTEIN B3"/>
    <property type="match status" value="1"/>
</dbReference>
<dbReference type="InterPro" id="IPR038501">
    <property type="entry name" value="Spore_GerAC_C_sf"/>
</dbReference>
<accession>A0A1G8Z4Q0</accession>
<evidence type="ECO:0000256" key="4">
    <source>
        <dbReference type="ARBA" id="ARBA00022729"/>
    </source>
</evidence>
<evidence type="ECO:0000256" key="2">
    <source>
        <dbReference type="ARBA" id="ARBA00007886"/>
    </source>
</evidence>
<feature type="domain" description="Spore germination protein N-terminal" evidence="10">
    <location>
        <begin position="22"/>
        <end position="190"/>
    </location>
</feature>
<evidence type="ECO:0000256" key="1">
    <source>
        <dbReference type="ARBA" id="ARBA00004635"/>
    </source>
</evidence>
<feature type="signal peptide" evidence="8">
    <location>
        <begin position="1"/>
        <end position="24"/>
    </location>
</feature>
<evidence type="ECO:0000256" key="7">
    <source>
        <dbReference type="ARBA" id="ARBA00023288"/>
    </source>
</evidence>
<keyword evidence="3" id="KW-0309">Germination</keyword>
<dbReference type="Proteomes" id="UP000198718">
    <property type="component" value="Unassembled WGS sequence"/>
</dbReference>
<dbReference type="STRING" id="393762.SAMN05660472_00733"/>
<evidence type="ECO:0000256" key="8">
    <source>
        <dbReference type="SAM" id="SignalP"/>
    </source>
</evidence>
<evidence type="ECO:0000259" key="10">
    <source>
        <dbReference type="Pfam" id="PF25198"/>
    </source>
</evidence>
<protein>
    <submittedName>
        <fullName evidence="11">Germination protein, Ger(X)C family</fullName>
    </submittedName>
</protein>
<keyword evidence="6" id="KW-0564">Palmitate</keyword>
<keyword evidence="4 8" id="KW-0732">Signal</keyword>
<comment type="similarity">
    <text evidence="2">Belongs to the GerABKC lipoprotein family.</text>
</comment>
<dbReference type="Gene3D" id="3.30.300.210">
    <property type="entry name" value="Nutrient germinant receptor protein C, domain 3"/>
    <property type="match status" value="1"/>
</dbReference>
<dbReference type="PROSITE" id="PS51257">
    <property type="entry name" value="PROKAR_LIPOPROTEIN"/>
    <property type="match status" value="1"/>
</dbReference>
<dbReference type="OrthoDB" id="1949745at2"/>
<dbReference type="RefSeq" id="WP_090550409.1">
    <property type="nucleotide sequence ID" value="NZ_FNFP01000001.1"/>
</dbReference>
<dbReference type="InterPro" id="IPR057336">
    <property type="entry name" value="GerAC_N"/>
</dbReference>
<evidence type="ECO:0000313" key="11">
    <source>
        <dbReference type="EMBL" id="SDK09937.1"/>
    </source>
</evidence>
<dbReference type="EMBL" id="FNFP01000001">
    <property type="protein sequence ID" value="SDK09937.1"/>
    <property type="molecule type" value="Genomic_DNA"/>
</dbReference>
<evidence type="ECO:0000256" key="5">
    <source>
        <dbReference type="ARBA" id="ARBA00023136"/>
    </source>
</evidence>